<keyword evidence="8 10" id="KW-0233">DNA recombination</keyword>
<feature type="active site" evidence="10">
    <location>
        <position position="147"/>
    </location>
</feature>
<dbReference type="SUPFAM" id="SSF56349">
    <property type="entry name" value="DNA breaking-rejoining enzymes"/>
    <property type="match status" value="1"/>
</dbReference>
<gene>
    <name evidence="10" type="primary">xerC</name>
    <name evidence="14" type="ORF">SAMN05444350_14352</name>
</gene>
<evidence type="ECO:0000313" key="14">
    <source>
        <dbReference type="EMBL" id="SHJ65231.1"/>
    </source>
</evidence>
<accession>A0A1M6L1W6</accession>
<dbReference type="PANTHER" id="PTHR30349">
    <property type="entry name" value="PHAGE INTEGRASE-RELATED"/>
    <property type="match status" value="1"/>
</dbReference>
<dbReference type="GO" id="GO:0051301">
    <property type="term" value="P:cell division"/>
    <property type="evidence" value="ECO:0007669"/>
    <property type="project" value="UniProtKB-UniRule"/>
</dbReference>
<name>A0A1M6L1W6_9BACE</name>
<feature type="active site" evidence="10">
    <location>
        <position position="266"/>
    </location>
</feature>
<evidence type="ECO:0000256" key="9">
    <source>
        <dbReference type="ARBA" id="ARBA00023306"/>
    </source>
</evidence>
<evidence type="ECO:0000256" key="5">
    <source>
        <dbReference type="ARBA" id="ARBA00022829"/>
    </source>
</evidence>
<comment type="similarity">
    <text evidence="2 10">Belongs to the 'phage' integrase family. XerC subfamily.</text>
</comment>
<evidence type="ECO:0000256" key="6">
    <source>
        <dbReference type="ARBA" id="ARBA00022908"/>
    </source>
</evidence>
<dbReference type="AlphaFoldDB" id="A0A1M6L1W6"/>
<dbReference type="InterPro" id="IPR011010">
    <property type="entry name" value="DNA_brk_join_enz"/>
</dbReference>
<evidence type="ECO:0000256" key="11">
    <source>
        <dbReference type="NCBIfam" id="TIGR02224"/>
    </source>
</evidence>
<feature type="active site" description="O-(3'-phospho-DNA)-tyrosine intermediate" evidence="10">
    <location>
        <position position="275"/>
    </location>
</feature>
<evidence type="ECO:0000259" key="12">
    <source>
        <dbReference type="PROSITE" id="PS51898"/>
    </source>
</evidence>
<dbReference type="PROSITE" id="PS51900">
    <property type="entry name" value="CB"/>
    <property type="match status" value="1"/>
</dbReference>
<feature type="active site" evidence="10">
    <location>
        <position position="240"/>
    </location>
</feature>
<dbReference type="InterPro" id="IPR044068">
    <property type="entry name" value="CB"/>
</dbReference>
<evidence type="ECO:0000256" key="1">
    <source>
        <dbReference type="ARBA" id="ARBA00004496"/>
    </source>
</evidence>
<dbReference type="GO" id="GO:0005737">
    <property type="term" value="C:cytoplasm"/>
    <property type="evidence" value="ECO:0007669"/>
    <property type="project" value="UniProtKB-SubCell"/>
</dbReference>
<evidence type="ECO:0000256" key="8">
    <source>
        <dbReference type="ARBA" id="ARBA00023172"/>
    </source>
</evidence>
<dbReference type="InterPro" id="IPR010998">
    <property type="entry name" value="Integrase_recombinase_N"/>
</dbReference>
<dbReference type="NCBIfam" id="NF040815">
    <property type="entry name" value="recomb_XerA_Arch"/>
    <property type="match status" value="1"/>
</dbReference>
<reference evidence="15" key="1">
    <citation type="submission" date="2016-11" db="EMBL/GenBank/DDBJ databases">
        <authorList>
            <person name="Varghese N."/>
            <person name="Submissions S."/>
        </authorList>
    </citation>
    <scope>NUCLEOTIDE SEQUENCE [LARGE SCALE GENOMIC DNA]</scope>
    <source>
        <strain evidence="15">DSM 26884</strain>
    </source>
</reference>
<feature type="active site" evidence="10">
    <location>
        <position position="243"/>
    </location>
</feature>
<dbReference type="PANTHER" id="PTHR30349:SF77">
    <property type="entry name" value="TYROSINE RECOMBINASE XERC"/>
    <property type="match status" value="1"/>
</dbReference>
<evidence type="ECO:0000259" key="13">
    <source>
        <dbReference type="PROSITE" id="PS51900"/>
    </source>
</evidence>
<dbReference type="EMBL" id="FQZN01000043">
    <property type="protein sequence ID" value="SHJ65231.1"/>
    <property type="molecule type" value="Genomic_DNA"/>
</dbReference>
<dbReference type="Gene3D" id="1.10.150.130">
    <property type="match status" value="1"/>
</dbReference>
<keyword evidence="9 10" id="KW-0131">Cell cycle</keyword>
<keyword evidence="4 10" id="KW-0132">Cell division</keyword>
<evidence type="ECO:0000256" key="10">
    <source>
        <dbReference type="HAMAP-Rule" id="MF_01808"/>
    </source>
</evidence>
<dbReference type="GO" id="GO:0007059">
    <property type="term" value="P:chromosome segregation"/>
    <property type="evidence" value="ECO:0007669"/>
    <property type="project" value="UniProtKB-UniRule"/>
</dbReference>
<evidence type="ECO:0000256" key="7">
    <source>
        <dbReference type="ARBA" id="ARBA00023125"/>
    </source>
</evidence>
<evidence type="ECO:0000256" key="2">
    <source>
        <dbReference type="ARBA" id="ARBA00006657"/>
    </source>
</evidence>
<evidence type="ECO:0000313" key="15">
    <source>
        <dbReference type="Proteomes" id="UP000184192"/>
    </source>
</evidence>
<dbReference type="HAMAP" id="MF_01808">
    <property type="entry name" value="Recomb_XerC_XerD"/>
    <property type="match status" value="1"/>
</dbReference>
<dbReference type="GeneID" id="92714519"/>
<keyword evidence="7 10" id="KW-0238">DNA-binding</keyword>
<dbReference type="InterPro" id="IPR004107">
    <property type="entry name" value="Integrase_SAM-like_N"/>
</dbReference>
<dbReference type="GO" id="GO:0003677">
    <property type="term" value="F:DNA binding"/>
    <property type="evidence" value="ECO:0007669"/>
    <property type="project" value="UniProtKB-UniRule"/>
</dbReference>
<dbReference type="Proteomes" id="UP000184192">
    <property type="component" value="Unassembled WGS sequence"/>
</dbReference>
<dbReference type="Gene3D" id="1.10.443.10">
    <property type="entry name" value="Intergrase catalytic core"/>
    <property type="match status" value="1"/>
</dbReference>
<keyword evidence="3 10" id="KW-0963">Cytoplasm</keyword>
<keyword evidence="5 10" id="KW-0159">Chromosome partition</keyword>
<sequence>MWLTDSFLDYLQYERNYSEETIKSYREDLRQFEEFAREEVGDSAPSEVKAELVREWIVSLMDKGYTSTSINRKLSSLRSFYKFLLRRGEVMVNPLQKVVGPKNKRPLPAFLKESEMDKLLDEVDFGEGFKGCRDHMIIEMFYATGMRLSELIGLDDKDVDFSSSLIKVTGKRNKQRLIPFDEELKITMTEYVNVRNGSVLNRADAFFVRETGERLTRSIVENLVKRNLSKVVTLKKRSPHVLRHTFATTMLNHDAELGAIKELLGHESLATTEVYTHTTFEELKKVYNLAHPRA</sequence>
<proteinExistence type="inferred from homology"/>
<dbReference type="RefSeq" id="WP_025834075.1">
    <property type="nucleotide sequence ID" value="NZ_FQZN01000043.1"/>
</dbReference>
<keyword evidence="6 10" id="KW-0229">DNA integration</keyword>
<organism evidence="14 15">
    <name type="scientific">Bacteroides stercorirosoris</name>
    <dbReference type="NCBI Taxonomy" id="871324"/>
    <lineage>
        <taxon>Bacteria</taxon>
        <taxon>Pseudomonadati</taxon>
        <taxon>Bacteroidota</taxon>
        <taxon>Bacteroidia</taxon>
        <taxon>Bacteroidales</taxon>
        <taxon>Bacteroidaceae</taxon>
        <taxon>Bacteroides</taxon>
    </lineage>
</organism>
<comment type="subcellular location">
    <subcellularLocation>
        <location evidence="1 10">Cytoplasm</location>
    </subcellularLocation>
</comment>
<evidence type="ECO:0000256" key="3">
    <source>
        <dbReference type="ARBA" id="ARBA00022490"/>
    </source>
</evidence>
<comment type="subunit">
    <text evidence="10">Forms a cyclic heterotetrameric complex composed of two molecules of XerC and two molecules of XerD.</text>
</comment>
<dbReference type="InterPro" id="IPR023009">
    <property type="entry name" value="Tyrosine_recombinase_XerC/XerD"/>
</dbReference>
<dbReference type="GO" id="GO:0009037">
    <property type="term" value="F:tyrosine-based site-specific recombinase activity"/>
    <property type="evidence" value="ECO:0007669"/>
    <property type="project" value="UniProtKB-UniRule"/>
</dbReference>
<dbReference type="InterPro" id="IPR050090">
    <property type="entry name" value="Tyrosine_recombinase_XerCD"/>
</dbReference>
<feature type="domain" description="Core-binding (CB)" evidence="13">
    <location>
        <begin position="1"/>
        <end position="85"/>
    </location>
</feature>
<feature type="domain" description="Tyr recombinase" evidence="12">
    <location>
        <begin position="106"/>
        <end position="288"/>
    </location>
</feature>
<dbReference type="NCBIfam" id="TIGR02224">
    <property type="entry name" value="recomb_XerC"/>
    <property type="match status" value="1"/>
</dbReference>
<feature type="active site" evidence="10">
    <location>
        <position position="171"/>
    </location>
</feature>
<dbReference type="PROSITE" id="PS51898">
    <property type="entry name" value="TYR_RECOMBINASE"/>
    <property type="match status" value="1"/>
</dbReference>
<dbReference type="Pfam" id="PF00589">
    <property type="entry name" value="Phage_integrase"/>
    <property type="match status" value="1"/>
</dbReference>
<dbReference type="InterPro" id="IPR002104">
    <property type="entry name" value="Integrase_catalytic"/>
</dbReference>
<dbReference type="InterPro" id="IPR013762">
    <property type="entry name" value="Integrase-like_cat_sf"/>
</dbReference>
<protein>
    <recommendedName>
        <fullName evidence="10 11">Tyrosine recombinase XerC</fullName>
    </recommendedName>
</protein>
<evidence type="ECO:0000256" key="4">
    <source>
        <dbReference type="ARBA" id="ARBA00022618"/>
    </source>
</evidence>
<dbReference type="eggNOG" id="COG4974">
    <property type="taxonomic scope" value="Bacteria"/>
</dbReference>
<dbReference type="Pfam" id="PF02899">
    <property type="entry name" value="Phage_int_SAM_1"/>
    <property type="match status" value="1"/>
</dbReference>
<comment type="function">
    <text evidence="10">Site-specific tyrosine recombinase, which acts by catalyzing the cutting and rejoining of the recombining DNA molecules. The XerC-XerD complex is essential to convert dimers of the bacterial chromosome into monomers to permit their segregation at cell division. It also contributes to the segregational stability of plasmids.</text>
</comment>
<dbReference type="InterPro" id="IPR011931">
    <property type="entry name" value="Recomb_XerC"/>
</dbReference>
<keyword evidence="15" id="KW-1185">Reference proteome</keyword>
<dbReference type="GO" id="GO:0006313">
    <property type="term" value="P:DNA transposition"/>
    <property type="evidence" value="ECO:0007669"/>
    <property type="project" value="UniProtKB-UniRule"/>
</dbReference>